<dbReference type="Proteomes" id="UP000606786">
    <property type="component" value="Unassembled WGS sequence"/>
</dbReference>
<protein>
    <submittedName>
        <fullName evidence="1">(Mediterranean fruit fly) hypothetical protein</fullName>
    </submittedName>
</protein>
<evidence type="ECO:0000313" key="1">
    <source>
        <dbReference type="EMBL" id="CAD7000038.1"/>
    </source>
</evidence>
<accession>A0A811UNY9</accession>
<dbReference type="EMBL" id="CAJHJT010000012">
    <property type="protein sequence ID" value="CAD7000038.1"/>
    <property type="molecule type" value="Genomic_DNA"/>
</dbReference>
<keyword evidence="2" id="KW-1185">Reference proteome</keyword>
<sequence>MQRALNAFICQADAQPPAVSTVRTVRTAQLATQFDCSAQICQFSYATLAVHKRLTMSNSSTKFLRIASRINGPSHILDSRDWRLKACYKFGFGNEHSKCWKVTVDGDSAMVIVSLLVIAP</sequence>
<dbReference type="AlphaFoldDB" id="A0A811UNY9"/>
<comment type="caution">
    <text evidence="1">The sequence shown here is derived from an EMBL/GenBank/DDBJ whole genome shotgun (WGS) entry which is preliminary data.</text>
</comment>
<reference evidence="1" key="1">
    <citation type="submission" date="2020-11" db="EMBL/GenBank/DDBJ databases">
        <authorList>
            <person name="Whitehead M."/>
        </authorList>
    </citation>
    <scope>NUCLEOTIDE SEQUENCE</scope>
    <source>
        <strain evidence="1">EGII</strain>
    </source>
</reference>
<organism evidence="1 2">
    <name type="scientific">Ceratitis capitata</name>
    <name type="common">Mediterranean fruit fly</name>
    <name type="synonym">Tephritis capitata</name>
    <dbReference type="NCBI Taxonomy" id="7213"/>
    <lineage>
        <taxon>Eukaryota</taxon>
        <taxon>Metazoa</taxon>
        <taxon>Ecdysozoa</taxon>
        <taxon>Arthropoda</taxon>
        <taxon>Hexapoda</taxon>
        <taxon>Insecta</taxon>
        <taxon>Pterygota</taxon>
        <taxon>Neoptera</taxon>
        <taxon>Endopterygota</taxon>
        <taxon>Diptera</taxon>
        <taxon>Brachycera</taxon>
        <taxon>Muscomorpha</taxon>
        <taxon>Tephritoidea</taxon>
        <taxon>Tephritidae</taxon>
        <taxon>Ceratitis</taxon>
        <taxon>Ceratitis</taxon>
    </lineage>
</organism>
<evidence type="ECO:0000313" key="2">
    <source>
        <dbReference type="Proteomes" id="UP000606786"/>
    </source>
</evidence>
<proteinExistence type="predicted"/>
<name>A0A811UNY9_CERCA</name>
<gene>
    <name evidence="1" type="ORF">CCAP1982_LOCUS8542</name>
</gene>